<accession>A0A0C3FVW8</accession>
<keyword evidence="2" id="KW-0472">Membrane</keyword>
<organism evidence="4 5">
    <name type="scientific">Piloderma croceum (strain F 1598)</name>
    <dbReference type="NCBI Taxonomy" id="765440"/>
    <lineage>
        <taxon>Eukaryota</taxon>
        <taxon>Fungi</taxon>
        <taxon>Dikarya</taxon>
        <taxon>Basidiomycota</taxon>
        <taxon>Agaricomycotina</taxon>
        <taxon>Agaricomycetes</taxon>
        <taxon>Agaricomycetidae</taxon>
        <taxon>Atheliales</taxon>
        <taxon>Atheliaceae</taxon>
        <taxon>Piloderma</taxon>
    </lineage>
</organism>
<dbReference type="EMBL" id="KN832990">
    <property type="protein sequence ID" value="KIM83639.1"/>
    <property type="molecule type" value="Genomic_DNA"/>
</dbReference>
<keyword evidence="2" id="KW-0812">Transmembrane</keyword>
<evidence type="ECO:0008006" key="6">
    <source>
        <dbReference type="Google" id="ProtNLM"/>
    </source>
</evidence>
<reference evidence="4 5" key="1">
    <citation type="submission" date="2014-04" db="EMBL/GenBank/DDBJ databases">
        <authorList>
            <consortium name="DOE Joint Genome Institute"/>
            <person name="Kuo A."/>
            <person name="Tarkka M."/>
            <person name="Buscot F."/>
            <person name="Kohler A."/>
            <person name="Nagy L.G."/>
            <person name="Floudas D."/>
            <person name="Copeland A."/>
            <person name="Barry K.W."/>
            <person name="Cichocki N."/>
            <person name="Veneault-Fourrey C."/>
            <person name="LaButti K."/>
            <person name="Lindquist E.A."/>
            <person name="Lipzen A."/>
            <person name="Lundell T."/>
            <person name="Morin E."/>
            <person name="Murat C."/>
            <person name="Sun H."/>
            <person name="Tunlid A."/>
            <person name="Henrissat B."/>
            <person name="Grigoriev I.V."/>
            <person name="Hibbett D.S."/>
            <person name="Martin F."/>
            <person name="Nordberg H.P."/>
            <person name="Cantor M.N."/>
            <person name="Hua S.X."/>
        </authorList>
    </citation>
    <scope>NUCLEOTIDE SEQUENCE [LARGE SCALE GENOMIC DNA]</scope>
    <source>
        <strain evidence="4 5">F 1598</strain>
    </source>
</reference>
<keyword evidence="5" id="KW-1185">Reference proteome</keyword>
<evidence type="ECO:0000256" key="2">
    <source>
        <dbReference type="SAM" id="Phobius"/>
    </source>
</evidence>
<feature type="signal peptide" evidence="3">
    <location>
        <begin position="1"/>
        <end position="17"/>
    </location>
</feature>
<dbReference type="OrthoDB" id="3234968at2759"/>
<dbReference type="Proteomes" id="UP000054166">
    <property type="component" value="Unassembled WGS sequence"/>
</dbReference>
<evidence type="ECO:0000313" key="5">
    <source>
        <dbReference type="Proteomes" id="UP000054166"/>
    </source>
</evidence>
<proteinExistence type="predicted"/>
<dbReference type="AlphaFoldDB" id="A0A0C3FVW8"/>
<keyword evidence="3" id="KW-0732">Signal</keyword>
<feature type="region of interest" description="Disordered" evidence="1">
    <location>
        <begin position="147"/>
        <end position="168"/>
    </location>
</feature>
<gene>
    <name evidence="4" type="ORF">PILCRDRAFT_819279</name>
</gene>
<evidence type="ECO:0000256" key="1">
    <source>
        <dbReference type="SAM" id="MobiDB-lite"/>
    </source>
</evidence>
<sequence length="306" mass="32324">MLREVLLIFSLPVLVLSQNVTVTTQDPSMHFDGTWVVQDSGGHEYTATIGSSVYLNFTGTAVYWHATINPRCGIANVSVDNDAGVLVDASNGTNTNSTPIPAILFARSGLEAGRSHLINITLFALGGLGGPYMEMYNLTYTQDNSASITSGSASSSTETNSSPNAGVAHKQNIRPITGGVVGGVLGVLLILFLTGLIFRRQMQPKGSLATPYTGERSAITGMPSKSVPISVPPRPLLLAPQPQPQSLLAPALTVHSETIPSGNLQAIDVSTQQSTHPLTLRSMPDRNEPALSASEDPPPPYIPRRS</sequence>
<feature type="compositionally biased region" description="Low complexity" evidence="1">
    <location>
        <begin position="147"/>
        <end position="165"/>
    </location>
</feature>
<feature type="region of interest" description="Disordered" evidence="1">
    <location>
        <begin position="272"/>
        <end position="306"/>
    </location>
</feature>
<name>A0A0C3FVW8_PILCF</name>
<protein>
    <recommendedName>
        <fullName evidence="6">Mid2 domain-containing protein</fullName>
    </recommendedName>
</protein>
<keyword evidence="2" id="KW-1133">Transmembrane helix</keyword>
<dbReference type="Gene3D" id="2.60.120.260">
    <property type="entry name" value="Galactose-binding domain-like"/>
    <property type="match status" value="1"/>
</dbReference>
<dbReference type="STRING" id="765440.A0A0C3FVW8"/>
<dbReference type="HOGENOM" id="CLU_943691_0_0_1"/>
<feature type="compositionally biased region" description="Pro residues" evidence="1">
    <location>
        <begin position="296"/>
        <end position="306"/>
    </location>
</feature>
<evidence type="ECO:0000256" key="3">
    <source>
        <dbReference type="SAM" id="SignalP"/>
    </source>
</evidence>
<evidence type="ECO:0000313" key="4">
    <source>
        <dbReference type="EMBL" id="KIM83639.1"/>
    </source>
</evidence>
<feature type="transmembrane region" description="Helical" evidence="2">
    <location>
        <begin position="176"/>
        <end position="198"/>
    </location>
</feature>
<dbReference type="InParanoid" id="A0A0C3FVW8"/>
<reference evidence="5" key="2">
    <citation type="submission" date="2015-01" db="EMBL/GenBank/DDBJ databases">
        <title>Evolutionary Origins and Diversification of the Mycorrhizal Mutualists.</title>
        <authorList>
            <consortium name="DOE Joint Genome Institute"/>
            <consortium name="Mycorrhizal Genomics Consortium"/>
            <person name="Kohler A."/>
            <person name="Kuo A."/>
            <person name="Nagy L.G."/>
            <person name="Floudas D."/>
            <person name="Copeland A."/>
            <person name="Barry K.W."/>
            <person name="Cichocki N."/>
            <person name="Veneault-Fourrey C."/>
            <person name="LaButti K."/>
            <person name="Lindquist E.A."/>
            <person name="Lipzen A."/>
            <person name="Lundell T."/>
            <person name="Morin E."/>
            <person name="Murat C."/>
            <person name="Riley R."/>
            <person name="Ohm R."/>
            <person name="Sun H."/>
            <person name="Tunlid A."/>
            <person name="Henrissat B."/>
            <person name="Grigoriev I.V."/>
            <person name="Hibbett D.S."/>
            <person name="Martin F."/>
        </authorList>
    </citation>
    <scope>NUCLEOTIDE SEQUENCE [LARGE SCALE GENOMIC DNA]</scope>
    <source>
        <strain evidence="5">F 1598</strain>
    </source>
</reference>
<feature type="chain" id="PRO_5002177429" description="Mid2 domain-containing protein" evidence="3">
    <location>
        <begin position="18"/>
        <end position="306"/>
    </location>
</feature>